<dbReference type="InterPro" id="IPR013324">
    <property type="entry name" value="RNA_pol_sigma_r3/r4-like"/>
</dbReference>
<dbReference type="OrthoDB" id="799938at2"/>
<name>A0A1W1ZVU2_9SPHI</name>
<dbReference type="Gene3D" id="1.10.1740.10">
    <property type="match status" value="1"/>
</dbReference>
<dbReference type="Pfam" id="PF04542">
    <property type="entry name" value="Sigma70_r2"/>
    <property type="match status" value="1"/>
</dbReference>
<dbReference type="InterPro" id="IPR036388">
    <property type="entry name" value="WH-like_DNA-bd_sf"/>
</dbReference>
<dbReference type="NCBIfam" id="TIGR02985">
    <property type="entry name" value="Sig70_bacteroi1"/>
    <property type="match status" value="1"/>
</dbReference>
<keyword evidence="9" id="KW-1185">Reference proteome</keyword>
<dbReference type="SUPFAM" id="SSF88659">
    <property type="entry name" value="Sigma3 and sigma4 domains of RNA polymerase sigma factors"/>
    <property type="match status" value="1"/>
</dbReference>
<keyword evidence="2" id="KW-0805">Transcription regulation</keyword>
<keyword evidence="5" id="KW-0175">Coiled coil</keyword>
<dbReference type="InterPro" id="IPR007627">
    <property type="entry name" value="RNA_pol_sigma70_r2"/>
</dbReference>
<comment type="similarity">
    <text evidence="1">Belongs to the sigma-70 factor family. ECF subfamily.</text>
</comment>
<dbReference type="STRING" id="151894.SAMN04488524_1018"/>
<evidence type="ECO:0000256" key="1">
    <source>
        <dbReference type="ARBA" id="ARBA00010641"/>
    </source>
</evidence>
<dbReference type="Proteomes" id="UP000192756">
    <property type="component" value="Unassembled WGS sequence"/>
</dbReference>
<dbReference type="GO" id="GO:0003677">
    <property type="term" value="F:DNA binding"/>
    <property type="evidence" value="ECO:0007669"/>
    <property type="project" value="InterPro"/>
</dbReference>
<dbReference type="Gene3D" id="1.10.10.10">
    <property type="entry name" value="Winged helix-like DNA-binding domain superfamily/Winged helix DNA-binding domain"/>
    <property type="match status" value="1"/>
</dbReference>
<dbReference type="InterPro" id="IPR014327">
    <property type="entry name" value="RNA_pol_sigma70_bacteroid"/>
</dbReference>
<reference evidence="9" key="1">
    <citation type="submission" date="2017-04" db="EMBL/GenBank/DDBJ databases">
        <authorList>
            <person name="Varghese N."/>
            <person name="Submissions S."/>
        </authorList>
    </citation>
    <scope>NUCLEOTIDE SEQUENCE [LARGE SCALE GENOMIC DNA]</scope>
    <source>
        <strain evidence="9">DSM 12126</strain>
    </source>
</reference>
<dbReference type="GO" id="GO:0016987">
    <property type="term" value="F:sigma factor activity"/>
    <property type="evidence" value="ECO:0007669"/>
    <property type="project" value="UniProtKB-KW"/>
</dbReference>
<evidence type="ECO:0000259" key="7">
    <source>
        <dbReference type="Pfam" id="PF08281"/>
    </source>
</evidence>
<feature type="domain" description="RNA polymerase sigma factor 70 region 4 type 2" evidence="7">
    <location>
        <begin position="125"/>
        <end position="176"/>
    </location>
</feature>
<evidence type="ECO:0000259" key="6">
    <source>
        <dbReference type="Pfam" id="PF04542"/>
    </source>
</evidence>
<protein>
    <submittedName>
        <fullName evidence="8">RNA polymerase sigma-70 factor, ECF subfamily</fullName>
    </submittedName>
</protein>
<keyword evidence="4" id="KW-0804">Transcription</keyword>
<proteinExistence type="inferred from homology"/>
<dbReference type="GO" id="GO:0006352">
    <property type="term" value="P:DNA-templated transcription initiation"/>
    <property type="evidence" value="ECO:0007669"/>
    <property type="project" value="InterPro"/>
</dbReference>
<dbReference type="Pfam" id="PF08281">
    <property type="entry name" value="Sigma70_r4_2"/>
    <property type="match status" value="1"/>
</dbReference>
<evidence type="ECO:0000256" key="2">
    <source>
        <dbReference type="ARBA" id="ARBA00023015"/>
    </source>
</evidence>
<dbReference type="CDD" id="cd06171">
    <property type="entry name" value="Sigma70_r4"/>
    <property type="match status" value="1"/>
</dbReference>
<dbReference type="EMBL" id="FWXT01000001">
    <property type="protein sequence ID" value="SMC52534.1"/>
    <property type="molecule type" value="Genomic_DNA"/>
</dbReference>
<evidence type="ECO:0000256" key="4">
    <source>
        <dbReference type="ARBA" id="ARBA00023163"/>
    </source>
</evidence>
<feature type="domain" description="RNA polymerase sigma-70 region 2" evidence="6">
    <location>
        <begin position="28"/>
        <end position="93"/>
    </location>
</feature>
<evidence type="ECO:0000256" key="5">
    <source>
        <dbReference type="SAM" id="Coils"/>
    </source>
</evidence>
<dbReference type="PANTHER" id="PTHR43133:SF46">
    <property type="entry name" value="RNA POLYMERASE SIGMA-70 FACTOR ECF SUBFAMILY"/>
    <property type="match status" value="1"/>
</dbReference>
<accession>A0A1W1ZVU2</accession>
<dbReference type="InterPro" id="IPR014284">
    <property type="entry name" value="RNA_pol_sigma-70_dom"/>
</dbReference>
<dbReference type="SUPFAM" id="SSF88946">
    <property type="entry name" value="Sigma2 domain of RNA polymerase sigma factors"/>
    <property type="match status" value="1"/>
</dbReference>
<dbReference type="RefSeq" id="WP_159451642.1">
    <property type="nucleotide sequence ID" value="NZ_FWXT01000001.1"/>
</dbReference>
<feature type="coiled-coil region" evidence="5">
    <location>
        <begin position="99"/>
        <end position="139"/>
    </location>
</feature>
<dbReference type="InterPro" id="IPR013249">
    <property type="entry name" value="RNA_pol_sigma70_r4_t2"/>
</dbReference>
<organism evidence="8 9">
    <name type="scientific">Pedobacter africanus</name>
    <dbReference type="NCBI Taxonomy" id="151894"/>
    <lineage>
        <taxon>Bacteria</taxon>
        <taxon>Pseudomonadati</taxon>
        <taxon>Bacteroidota</taxon>
        <taxon>Sphingobacteriia</taxon>
        <taxon>Sphingobacteriales</taxon>
        <taxon>Sphingobacteriaceae</taxon>
        <taxon>Pedobacter</taxon>
    </lineage>
</organism>
<keyword evidence="3" id="KW-0731">Sigma factor</keyword>
<dbReference type="NCBIfam" id="TIGR02937">
    <property type="entry name" value="sigma70-ECF"/>
    <property type="match status" value="1"/>
</dbReference>
<evidence type="ECO:0000313" key="8">
    <source>
        <dbReference type="EMBL" id="SMC52534.1"/>
    </source>
</evidence>
<dbReference type="AlphaFoldDB" id="A0A1W1ZVU2"/>
<dbReference type="PANTHER" id="PTHR43133">
    <property type="entry name" value="RNA POLYMERASE ECF-TYPE SIGMA FACTO"/>
    <property type="match status" value="1"/>
</dbReference>
<dbReference type="InterPro" id="IPR039425">
    <property type="entry name" value="RNA_pol_sigma-70-like"/>
</dbReference>
<gene>
    <name evidence="8" type="ORF">SAMN04488524_1018</name>
</gene>
<dbReference type="InterPro" id="IPR013325">
    <property type="entry name" value="RNA_pol_sigma_r2"/>
</dbReference>
<sequence>MHIKKKPNEKELLEAIASGNEIAFKTIYDAYFKKLSAYLYKLCKSNDATEEMVNDVFLKIWKNKSSLNHIESFEAYLFAMARNKAIDYLRKLAKDSSLITELTTQIQESHNEIEEKLDATALKNLIEQSLAQLSDQKRKIFRMSKEEGYSYDEIAAEMQLSKSTIKNHLSETLKHLKKQVDPESGRSFLLLVMLINLLD</sequence>
<evidence type="ECO:0000313" key="9">
    <source>
        <dbReference type="Proteomes" id="UP000192756"/>
    </source>
</evidence>
<evidence type="ECO:0000256" key="3">
    <source>
        <dbReference type="ARBA" id="ARBA00023082"/>
    </source>
</evidence>